<evidence type="ECO:0000256" key="7">
    <source>
        <dbReference type="ARBA" id="ARBA00023160"/>
    </source>
</evidence>
<dbReference type="PRINTS" id="PR01071">
    <property type="entry name" value="ACOABIOTINCC"/>
</dbReference>
<keyword evidence="6 9" id="KW-0443">Lipid metabolism</keyword>
<dbReference type="PANTHER" id="PTHR45266">
    <property type="entry name" value="OXALOACETATE DECARBOXYLASE ALPHA CHAIN"/>
    <property type="match status" value="1"/>
</dbReference>
<evidence type="ECO:0000256" key="1">
    <source>
        <dbReference type="ARBA" id="ARBA00003761"/>
    </source>
</evidence>
<sequence length="159" mass="16980">MKPLRESKVTFNKDKTMKEYKYKINGNAYKVTIGDIEDNIAHVEVNGTPYKVEMEKAPKVAVKPVVRPVSAAPAAPTAPVVKPAAASTGKSGVKSPLPGVILDIKVNVGDTVKKGQVIIILEAMKMENNINADKDGKITAINVSKGESVLEGTDLVIIE</sequence>
<dbReference type="SUPFAM" id="SSF51230">
    <property type="entry name" value="Single hybrid motif"/>
    <property type="match status" value="1"/>
</dbReference>
<feature type="domain" description="Lipoyl-binding" evidence="10">
    <location>
        <begin position="77"/>
        <end position="159"/>
    </location>
</feature>
<comment type="pathway">
    <text evidence="2 9">Lipid metabolism; fatty acid biosynthesis.</text>
</comment>
<gene>
    <name evidence="11" type="ORF">BACSTE_00959</name>
</gene>
<organism evidence="11 12">
    <name type="scientific">Bacteroides stercoris ATCC 43183</name>
    <dbReference type="NCBI Taxonomy" id="449673"/>
    <lineage>
        <taxon>Bacteria</taxon>
        <taxon>Pseudomonadati</taxon>
        <taxon>Bacteroidota</taxon>
        <taxon>Bacteroidia</taxon>
        <taxon>Bacteroidales</taxon>
        <taxon>Bacteroidaceae</taxon>
        <taxon>Bacteroides</taxon>
    </lineage>
</organism>
<evidence type="ECO:0000256" key="6">
    <source>
        <dbReference type="ARBA" id="ARBA00023098"/>
    </source>
</evidence>
<comment type="function">
    <text evidence="1 9">This protein is a component of the acetyl coenzyme A carboxylase complex; first, biotin carboxylase catalyzes the carboxylation of the carrier protein and then the transcarboxylase transfers the carboxyl group to form malonyl-CoA.</text>
</comment>
<dbReference type="Proteomes" id="UP000004713">
    <property type="component" value="Unassembled WGS sequence"/>
</dbReference>
<dbReference type="PROSITE" id="PS50968">
    <property type="entry name" value="BIOTINYL_LIPOYL"/>
    <property type="match status" value="1"/>
</dbReference>
<dbReference type="HOGENOM" id="CLU_016733_5_4_10"/>
<dbReference type="PANTHER" id="PTHR45266:SF3">
    <property type="entry name" value="OXALOACETATE DECARBOXYLASE ALPHA CHAIN"/>
    <property type="match status" value="1"/>
</dbReference>
<dbReference type="GO" id="GO:0003989">
    <property type="term" value="F:acetyl-CoA carboxylase activity"/>
    <property type="evidence" value="ECO:0007669"/>
    <property type="project" value="InterPro"/>
</dbReference>
<dbReference type="Pfam" id="PF00364">
    <property type="entry name" value="Biotin_lipoyl"/>
    <property type="match status" value="1"/>
</dbReference>
<evidence type="ECO:0000313" key="12">
    <source>
        <dbReference type="Proteomes" id="UP000004713"/>
    </source>
</evidence>
<reference evidence="11 12" key="2">
    <citation type="submission" date="2007-11" db="EMBL/GenBank/DDBJ databases">
        <authorList>
            <person name="Fulton L."/>
            <person name="Clifton S."/>
            <person name="Fulton B."/>
            <person name="Xu J."/>
            <person name="Minx P."/>
            <person name="Pepin K.H."/>
            <person name="Johnson M."/>
            <person name="Thiruvilangam P."/>
            <person name="Bhonagiri V."/>
            <person name="Nash W.E."/>
            <person name="Mardis E.R."/>
            <person name="Wilson R.K."/>
        </authorList>
    </citation>
    <scope>NUCLEOTIDE SEQUENCE [LARGE SCALE GENOMIC DNA]</scope>
    <source>
        <strain evidence="11 12">ATCC 43183</strain>
    </source>
</reference>
<dbReference type="InterPro" id="IPR011053">
    <property type="entry name" value="Single_hybrid_motif"/>
</dbReference>
<dbReference type="UniPathway" id="UPA00094"/>
<evidence type="ECO:0000256" key="3">
    <source>
        <dbReference type="ARBA" id="ARBA00017562"/>
    </source>
</evidence>
<dbReference type="CDD" id="cd06850">
    <property type="entry name" value="biotinyl_domain"/>
    <property type="match status" value="1"/>
</dbReference>
<dbReference type="InterPro" id="IPR000089">
    <property type="entry name" value="Biotin_lipoyl"/>
</dbReference>
<evidence type="ECO:0000259" key="10">
    <source>
        <dbReference type="PROSITE" id="PS50968"/>
    </source>
</evidence>
<dbReference type="GO" id="GO:0006633">
    <property type="term" value="P:fatty acid biosynthetic process"/>
    <property type="evidence" value="ECO:0007669"/>
    <property type="project" value="UniProtKB-UniPathway"/>
</dbReference>
<evidence type="ECO:0000256" key="5">
    <source>
        <dbReference type="ARBA" id="ARBA00022832"/>
    </source>
</evidence>
<evidence type="ECO:0000256" key="2">
    <source>
        <dbReference type="ARBA" id="ARBA00005194"/>
    </source>
</evidence>
<evidence type="ECO:0000256" key="9">
    <source>
        <dbReference type="RuleBase" id="RU364072"/>
    </source>
</evidence>
<evidence type="ECO:0000313" key="11">
    <source>
        <dbReference type="EMBL" id="EDS16288.1"/>
    </source>
</evidence>
<comment type="caution">
    <text evidence="11">The sequence shown here is derived from an EMBL/GenBank/DDBJ whole genome shotgun (WGS) entry which is preliminary data.</text>
</comment>
<keyword evidence="5 9" id="KW-0276">Fatty acid metabolism</keyword>
<accession>B0NNF4</accession>
<evidence type="ECO:0000256" key="8">
    <source>
        <dbReference type="ARBA" id="ARBA00023267"/>
    </source>
</evidence>
<keyword evidence="4 9" id="KW-0444">Lipid biosynthesis</keyword>
<dbReference type="Gene3D" id="2.40.50.100">
    <property type="match status" value="1"/>
</dbReference>
<dbReference type="AlphaFoldDB" id="B0NNF4"/>
<dbReference type="FunFam" id="2.40.50.100:FF:000003">
    <property type="entry name" value="Acetyl-CoA carboxylase biotin carboxyl carrier protein"/>
    <property type="match status" value="1"/>
</dbReference>
<reference evidence="11 12" key="1">
    <citation type="submission" date="2007-11" db="EMBL/GenBank/DDBJ databases">
        <title>Draft genome sequence of Bacteroides stercoris(ATCC 43183).</title>
        <authorList>
            <person name="Sudarsanam P."/>
            <person name="Ley R."/>
            <person name="Guruge J."/>
            <person name="Turnbaugh P.J."/>
            <person name="Mahowald M."/>
            <person name="Liep D."/>
            <person name="Gordon J."/>
        </authorList>
    </citation>
    <scope>NUCLEOTIDE SEQUENCE [LARGE SCALE GENOMIC DNA]</scope>
    <source>
        <strain evidence="11 12">ATCC 43183</strain>
    </source>
</reference>
<dbReference type="GO" id="GO:0009317">
    <property type="term" value="C:acetyl-CoA carboxylase complex"/>
    <property type="evidence" value="ECO:0007669"/>
    <property type="project" value="InterPro"/>
</dbReference>
<protein>
    <recommendedName>
        <fullName evidence="3 9">Biotin carboxyl carrier protein of acetyl-CoA carboxylase</fullName>
    </recommendedName>
</protein>
<dbReference type="InterPro" id="IPR001882">
    <property type="entry name" value="Biotin_BS"/>
</dbReference>
<dbReference type="eggNOG" id="COG4770">
    <property type="taxonomic scope" value="Bacteria"/>
</dbReference>
<dbReference type="InterPro" id="IPR001249">
    <property type="entry name" value="AcCoA_biotinCC"/>
</dbReference>
<dbReference type="EMBL" id="ABFZ02000017">
    <property type="protein sequence ID" value="EDS16288.1"/>
    <property type="molecule type" value="Genomic_DNA"/>
</dbReference>
<keyword evidence="7 9" id="KW-0275">Fatty acid biosynthesis</keyword>
<proteinExistence type="predicted"/>
<name>B0NNF4_BACSE</name>
<dbReference type="InterPro" id="IPR050709">
    <property type="entry name" value="Biotin_Carboxyl_Carrier/Decarb"/>
</dbReference>
<dbReference type="PROSITE" id="PS00188">
    <property type="entry name" value="BIOTIN"/>
    <property type="match status" value="1"/>
</dbReference>
<keyword evidence="8 9" id="KW-0092">Biotin</keyword>
<evidence type="ECO:0000256" key="4">
    <source>
        <dbReference type="ARBA" id="ARBA00022516"/>
    </source>
</evidence>